<dbReference type="Proteomes" id="UP000297910">
    <property type="component" value="Unassembled WGS sequence"/>
</dbReference>
<name>A0A4Z1FF20_9HELO</name>
<dbReference type="EMBL" id="PQXI01000192">
    <property type="protein sequence ID" value="TGO21918.1"/>
    <property type="molecule type" value="Genomic_DNA"/>
</dbReference>
<organism evidence="1 2">
    <name type="scientific">Botrytis paeoniae</name>
    <dbReference type="NCBI Taxonomy" id="278948"/>
    <lineage>
        <taxon>Eukaryota</taxon>
        <taxon>Fungi</taxon>
        <taxon>Dikarya</taxon>
        <taxon>Ascomycota</taxon>
        <taxon>Pezizomycotina</taxon>
        <taxon>Leotiomycetes</taxon>
        <taxon>Helotiales</taxon>
        <taxon>Sclerotiniaceae</taxon>
        <taxon>Botrytis</taxon>
    </lineage>
</organism>
<evidence type="ECO:0000313" key="1">
    <source>
        <dbReference type="EMBL" id="TGO21918.1"/>
    </source>
</evidence>
<accession>A0A4Z1FF20</accession>
<dbReference type="AlphaFoldDB" id="A0A4Z1FF20"/>
<proteinExistence type="predicted"/>
<keyword evidence="2" id="KW-1185">Reference proteome</keyword>
<sequence>MSLAYFMDIPPDELRTRPNGVKYYYFCEWGHYYFLNPDGSQLYAYGSWKLRINTSGKKYWIPEQREFAYEPDEMNARYIFNYAGEVIFRETRDFLRDIAAPSLGTLIMRYHRGAAQAYLDDLENRIDSVNGREDWEQMKKDKGQYTEYNVWVDDELKRVMKDNGVEDIKEESIGEATIKKENVRIEDVKEEIIKEEPTEEVFIKDKFSDEVFIKRNVEPKKLAQEP</sequence>
<evidence type="ECO:0000313" key="2">
    <source>
        <dbReference type="Proteomes" id="UP000297910"/>
    </source>
</evidence>
<reference evidence="1 2" key="1">
    <citation type="submission" date="2017-12" db="EMBL/GenBank/DDBJ databases">
        <title>Comparative genomics of Botrytis spp.</title>
        <authorList>
            <person name="Valero-Jimenez C.A."/>
            <person name="Tapia P."/>
            <person name="Veloso J."/>
            <person name="Silva-Moreno E."/>
            <person name="Staats M."/>
            <person name="Valdes J.H."/>
            <person name="Van Kan J.A.L."/>
        </authorList>
    </citation>
    <scope>NUCLEOTIDE SEQUENCE [LARGE SCALE GENOMIC DNA]</scope>
    <source>
        <strain evidence="1 2">Bp0003</strain>
    </source>
</reference>
<protein>
    <submittedName>
        <fullName evidence="1">Uncharacterized protein</fullName>
    </submittedName>
</protein>
<comment type="caution">
    <text evidence="1">The sequence shown here is derived from an EMBL/GenBank/DDBJ whole genome shotgun (WGS) entry which is preliminary data.</text>
</comment>
<gene>
    <name evidence="1" type="ORF">BPAE_0193g00040</name>
</gene>